<dbReference type="Proteomes" id="UP000255101">
    <property type="component" value="Unassembled WGS sequence"/>
</dbReference>
<keyword evidence="4" id="KW-0597">Phosphoprotein</keyword>
<proteinExistence type="predicted"/>
<evidence type="ECO:0000256" key="9">
    <source>
        <dbReference type="ARBA" id="ARBA00023012"/>
    </source>
</evidence>
<dbReference type="SUPFAM" id="SSF47384">
    <property type="entry name" value="Homodimeric domain of signal transducing histidine kinase"/>
    <property type="match status" value="1"/>
</dbReference>
<dbReference type="EC" id="2.7.13.3" evidence="3"/>
<evidence type="ECO:0000256" key="7">
    <source>
        <dbReference type="ARBA" id="ARBA00022777"/>
    </source>
</evidence>
<feature type="domain" description="Histidine kinase" evidence="12">
    <location>
        <begin position="89"/>
        <end position="306"/>
    </location>
</feature>
<reference evidence="14 16" key="2">
    <citation type="submission" date="2018-06" db="EMBL/GenBank/DDBJ databases">
        <authorList>
            <consortium name="Pathogen Informatics"/>
            <person name="Doyle S."/>
        </authorList>
    </citation>
    <scope>NUCLEOTIDE SEQUENCE [LARGE SCALE GENOMIC DNA]</scope>
    <source>
        <strain evidence="14 16">NCTC11460</strain>
    </source>
</reference>
<dbReference type="Proteomes" id="UP000070326">
    <property type="component" value="Unassembled WGS sequence"/>
</dbReference>
<keyword evidence="10 11" id="KW-0472">Membrane</keyword>
<dbReference type="PROSITE" id="PS50109">
    <property type="entry name" value="HIS_KIN"/>
    <property type="match status" value="1"/>
</dbReference>
<dbReference type="Pfam" id="PF02518">
    <property type="entry name" value="HATPase_c"/>
    <property type="match status" value="1"/>
</dbReference>
<dbReference type="EMBL" id="LSQZ01000060">
    <property type="protein sequence ID" value="KXI12053.1"/>
    <property type="molecule type" value="Genomic_DNA"/>
</dbReference>
<feature type="transmembrane region" description="Helical" evidence="11">
    <location>
        <begin position="6"/>
        <end position="23"/>
    </location>
</feature>
<dbReference type="SMART" id="SM00388">
    <property type="entry name" value="HisKA"/>
    <property type="match status" value="1"/>
</dbReference>
<dbReference type="PRINTS" id="PR00344">
    <property type="entry name" value="BCTRLSENSOR"/>
</dbReference>
<dbReference type="eggNOG" id="COG2205">
    <property type="taxonomic scope" value="Bacteria"/>
</dbReference>
<dbReference type="InterPro" id="IPR003661">
    <property type="entry name" value="HisK_dim/P_dom"/>
</dbReference>
<dbReference type="RefSeq" id="WP_002842974.1">
    <property type="nucleotide sequence ID" value="NZ_CAMPYD010000003.1"/>
</dbReference>
<dbReference type="GO" id="GO:0000155">
    <property type="term" value="F:phosphorelay sensor kinase activity"/>
    <property type="evidence" value="ECO:0007669"/>
    <property type="project" value="InterPro"/>
</dbReference>
<dbReference type="GO" id="GO:0005886">
    <property type="term" value="C:plasma membrane"/>
    <property type="evidence" value="ECO:0007669"/>
    <property type="project" value="TreeGrafter"/>
</dbReference>
<evidence type="ECO:0000313" key="16">
    <source>
        <dbReference type="Proteomes" id="UP000255101"/>
    </source>
</evidence>
<reference evidence="13 15" key="1">
    <citation type="submission" date="2016-02" db="EMBL/GenBank/DDBJ databases">
        <authorList>
            <person name="Wen L."/>
            <person name="He K."/>
            <person name="Yang H."/>
        </authorList>
    </citation>
    <scope>NUCLEOTIDE SEQUENCE [LARGE SCALE GENOMIC DNA]</scope>
    <source>
        <strain evidence="13 15">MJR8628A</strain>
    </source>
</reference>
<evidence type="ECO:0000313" key="14">
    <source>
        <dbReference type="EMBL" id="SUB61938.1"/>
    </source>
</evidence>
<evidence type="ECO:0000256" key="10">
    <source>
        <dbReference type="ARBA" id="ARBA00023136"/>
    </source>
</evidence>
<organism evidence="13 15">
    <name type="scientific">Peptostreptococcus anaerobius</name>
    <dbReference type="NCBI Taxonomy" id="1261"/>
    <lineage>
        <taxon>Bacteria</taxon>
        <taxon>Bacillati</taxon>
        <taxon>Bacillota</taxon>
        <taxon>Clostridia</taxon>
        <taxon>Peptostreptococcales</taxon>
        <taxon>Peptostreptococcaceae</taxon>
        <taxon>Peptostreptococcus</taxon>
    </lineage>
</organism>
<accession>A0A135YRQ6</accession>
<dbReference type="InterPro" id="IPR036890">
    <property type="entry name" value="HATPase_C_sf"/>
</dbReference>
<protein>
    <recommendedName>
        <fullName evidence="3">histidine kinase</fullName>
        <ecNumber evidence="3">2.7.13.3</ecNumber>
    </recommendedName>
</protein>
<evidence type="ECO:0000256" key="3">
    <source>
        <dbReference type="ARBA" id="ARBA00012438"/>
    </source>
</evidence>
<dbReference type="Pfam" id="PF00512">
    <property type="entry name" value="HisKA"/>
    <property type="match status" value="1"/>
</dbReference>
<evidence type="ECO:0000256" key="5">
    <source>
        <dbReference type="ARBA" id="ARBA00022679"/>
    </source>
</evidence>
<evidence type="ECO:0000256" key="2">
    <source>
        <dbReference type="ARBA" id="ARBA00004141"/>
    </source>
</evidence>
<dbReference type="CDD" id="cd00075">
    <property type="entry name" value="HATPase"/>
    <property type="match status" value="1"/>
</dbReference>
<dbReference type="EMBL" id="UGTB01000004">
    <property type="protein sequence ID" value="SUB61938.1"/>
    <property type="molecule type" value="Genomic_DNA"/>
</dbReference>
<gene>
    <name evidence="14" type="primary">phoR_2</name>
    <name evidence="13" type="ORF">HMPREF3195_01114</name>
    <name evidence="14" type="ORF">NCTC11460_01930</name>
</gene>
<keyword evidence="5 14" id="KW-0808">Transferase</keyword>
<keyword evidence="8 11" id="KW-1133">Transmembrane helix</keyword>
<comment type="catalytic activity">
    <reaction evidence="1">
        <text>ATP + protein L-histidine = ADP + protein N-phospho-L-histidine.</text>
        <dbReference type="EC" id="2.7.13.3"/>
    </reaction>
</comment>
<dbReference type="STRING" id="1261.HMPREF3195_01114"/>
<dbReference type="InterPro" id="IPR050398">
    <property type="entry name" value="HssS/ArlS-like"/>
</dbReference>
<name>A0A135YRQ6_9FIRM</name>
<evidence type="ECO:0000313" key="13">
    <source>
        <dbReference type="EMBL" id="KXI12053.1"/>
    </source>
</evidence>
<dbReference type="Gene3D" id="1.10.287.130">
    <property type="match status" value="1"/>
</dbReference>
<dbReference type="InterPro" id="IPR036097">
    <property type="entry name" value="HisK_dim/P_sf"/>
</dbReference>
<keyword evidence="6 11" id="KW-0812">Transmembrane</keyword>
<dbReference type="PANTHER" id="PTHR45528:SF8">
    <property type="entry name" value="HISTIDINE KINASE"/>
    <property type="match status" value="1"/>
</dbReference>
<evidence type="ECO:0000313" key="15">
    <source>
        <dbReference type="Proteomes" id="UP000070326"/>
    </source>
</evidence>
<dbReference type="InterPro" id="IPR004358">
    <property type="entry name" value="Sig_transdc_His_kin-like_C"/>
</dbReference>
<evidence type="ECO:0000256" key="6">
    <source>
        <dbReference type="ARBA" id="ARBA00022692"/>
    </source>
</evidence>
<evidence type="ECO:0000256" key="1">
    <source>
        <dbReference type="ARBA" id="ARBA00000085"/>
    </source>
</evidence>
<dbReference type="PANTHER" id="PTHR45528">
    <property type="entry name" value="SENSOR HISTIDINE KINASE CPXA"/>
    <property type="match status" value="1"/>
</dbReference>
<dbReference type="SMART" id="SM00387">
    <property type="entry name" value="HATPase_c"/>
    <property type="match status" value="1"/>
</dbReference>
<comment type="subcellular location">
    <subcellularLocation>
        <location evidence="2">Membrane</location>
        <topology evidence="2">Multi-pass membrane protein</topology>
    </subcellularLocation>
</comment>
<keyword evidence="9" id="KW-0902">Two-component regulatory system</keyword>
<evidence type="ECO:0000256" key="4">
    <source>
        <dbReference type="ARBA" id="ARBA00022553"/>
    </source>
</evidence>
<dbReference type="GeneID" id="79842137"/>
<evidence type="ECO:0000256" key="11">
    <source>
        <dbReference type="SAM" id="Phobius"/>
    </source>
</evidence>
<keyword evidence="7 13" id="KW-0418">Kinase</keyword>
<dbReference type="CDD" id="cd00082">
    <property type="entry name" value="HisKA"/>
    <property type="match status" value="1"/>
</dbReference>
<evidence type="ECO:0000259" key="12">
    <source>
        <dbReference type="PROSITE" id="PS50109"/>
    </source>
</evidence>
<evidence type="ECO:0000256" key="8">
    <source>
        <dbReference type="ARBA" id="ARBA00022989"/>
    </source>
</evidence>
<dbReference type="Gene3D" id="3.30.565.10">
    <property type="entry name" value="Histidine kinase-like ATPase, C-terminal domain"/>
    <property type="match status" value="1"/>
</dbReference>
<dbReference type="InterPro" id="IPR005467">
    <property type="entry name" value="His_kinase_dom"/>
</dbReference>
<dbReference type="AlphaFoldDB" id="A0A135YRQ6"/>
<sequence>MILFLLIIILIISMVSIFYLIAFRRQIDYICRQLAFLEREDSNLKITSIGPGKEISRLINSINCVLEKYRKDSYEVRNKNTIVREAVINLSHDIRTPLAGIDGYVQLLEDTDMNGEQEEYISLIRERTEAMKYIFDELYLYAKLQEKKLELVYEKIDMSRLVFRNLTHIYEELEEKNIDVDLHGLEENIFIYGDRQITIRILDNLFRNSLLHGNERLEISLSDIECKDTEKRYTRLKIANGIDESQKIDVERVFDRFYKVDASRHSGSTGLGLAITKELIEKMDGYIRVDVKDGMFTVTIDFLGSSLCVKNDDN</sequence>
<dbReference type="PATRIC" id="fig|1261.3.peg.85"/>
<dbReference type="InterPro" id="IPR003594">
    <property type="entry name" value="HATPase_dom"/>
</dbReference>
<dbReference type="SUPFAM" id="SSF55874">
    <property type="entry name" value="ATPase domain of HSP90 chaperone/DNA topoisomerase II/histidine kinase"/>
    <property type="match status" value="1"/>
</dbReference>